<name>A0A8F9TZ60_9BACT</name>
<accession>A0A8F9TZ60</accession>
<keyword evidence="3" id="KW-1185">Reference proteome</keyword>
<dbReference type="GO" id="GO:0007165">
    <property type="term" value="P:signal transduction"/>
    <property type="evidence" value="ECO:0007669"/>
    <property type="project" value="InterPro"/>
</dbReference>
<gene>
    <name evidence="2" type="ORF">K0B96_08890</name>
</gene>
<evidence type="ECO:0000313" key="3">
    <source>
        <dbReference type="Proteomes" id="UP000825051"/>
    </source>
</evidence>
<dbReference type="RefSeq" id="WP_220166262.1">
    <property type="nucleotide sequence ID" value="NZ_CP080507.1"/>
</dbReference>
<dbReference type="SMART" id="SM00255">
    <property type="entry name" value="TIR"/>
    <property type="match status" value="1"/>
</dbReference>
<proteinExistence type="predicted"/>
<evidence type="ECO:0000259" key="1">
    <source>
        <dbReference type="PROSITE" id="PS50104"/>
    </source>
</evidence>
<dbReference type="SUPFAM" id="SSF52200">
    <property type="entry name" value="Toll/Interleukin receptor TIR domain"/>
    <property type="match status" value="1"/>
</dbReference>
<dbReference type="InterPro" id="IPR000157">
    <property type="entry name" value="TIR_dom"/>
</dbReference>
<dbReference type="EMBL" id="CP080507">
    <property type="protein sequence ID" value="QYM80697.1"/>
    <property type="molecule type" value="Genomic_DNA"/>
</dbReference>
<dbReference type="Pfam" id="PF13676">
    <property type="entry name" value="TIR_2"/>
    <property type="match status" value="1"/>
</dbReference>
<evidence type="ECO:0000313" key="2">
    <source>
        <dbReference type="EMBL" id="QYM80697.1"/>
    </source>
</evidence>
<protein>
    <submittedName>
        <fullName evidence="2">Toll/interleukin-1 receptor domain-containing protein</fullName>
    </submittedName>
</protein>
<reference evidence="2" key="1">
    <citation type="submission" date="2021-08" db="EMBL/GenBank/DDBJ databases">
        <title>Genome of a novel bacterium of the phylum Verrucomicrobia, Oleiharenicola sp. KSB-15.</title>
        <authorList>
            <person name="Chung J.-H."/>
            <person name="Ahn J.-H."/>
            <person name="Yoon Y."/>
            <person name="Kim D.-Y."/>
            <person name="An S.-H."/>
            <person name="Park I."/>
            <person name="Yeon J."/>
        </authorList>
    </citation>
    <scope>NUCLEOTIDE SEQUENCE</scope>
    <source>
        <strain evidence="2">KSB-15</strain>
    </source>
</reference>
<dbReference type="KEGG" id="ole:K0B96_08890"/>
<dbReference type="Proteomes" id="UP000825051">
    <property type="component" value="Chromosome"/>
</dbReference>
<dbReference type="InterPro" id="IPR035897">
    <property type="entry name" value="Toll_tir_struct_dom_sf"/>
</dbReference>
<dbReference type="AlphaFoldDB" id="A0A8F9TZ60"/>
<dbReference type="PROSITE" id="PS50104">
    <property type="entry name" value="TIR"/>
    <property type="match status" value="1"/>
</dbReference>
<sequence>MTIIEQKDAYICYNGADLDFVRSLSEQVESETIDGSKESRSLSVFFDKWDIEAGQSLIDRMNAGMKAARHVVAVLSPEFLKADWPRFEWKHIVAADPNNSRGVLIPILLRDLAKGGVERIDLYAPFRDLRYIDFRKPAEFRRSFVELMRRIRNQPAERGRRLAPLASTAPVLPTPLRPEVSWLPDRVQDVLISNLLRVTALPARIWGAATDCREKKDVWAKAPSTEPFVLREKRIYTFADLNQSSTALRAVIDPKTIAPESRHDWFIHPDKRLWLMALLNTALNSHMRTLRIKSDGKGRFIFMPEMNGGDRRWPMLGRKTGVAVAAKKTAKDGISTFWVHHGASLCFKRVGNNLYVSIEPHYLFTLDGNISVDGKSAGKLATIWGGKQQNPDILRNILFWGFVMAKNHREIRVDTGGEQIVVARIPATSQLDVGVAFDEIRFASLFDKQDDDLAAAAANAEFAGPRDEPDDDDEKPFE</sequence>
<organism evidence="2 3">
    <name type="scientific">Horticoccus luteus</name>
    <dbReference type="NCBI Taxonomy" id="2862869"/>
    <lineage>
        <taxon>Bacteria</taxon>
        <taxon>Pseudomonadati</taxon>
        <taxon>Verrucomicrobiota</taxon>
        <taxon>Opitutia</taxon>
        <taxon>Opitutales</taxon>
        <taxon>Opitutaceae</taxon>
        <taxon>Horticoccus</taxon>
    </lineage>
</organism>
<keyword evidence="2" id="KW-0675">Receptor</keyword>
<dbReference type="Gene3D" id="3.40.50.10140">
    <property type="entry name" value="Toll/interleukin-1 receptor homology (TIR) domain"/>
    <property type="match status" value="1"/>
</dbReference>
<feature type="domain" description="TIR" evidence="1">
    <location>
        <begin position="5"/>
        <end position="148"/>
    </location>
</feature>